<comment type="caution">
    <text evidence="2">The sequence shown here is derived from an EMBL/GenBank/DDBJ whole genome shotgun (WGS) entry which is preliminary data.</text>
</comment>
<organism evidence="2 3">
    <name type="scientific">Nocardioides taihuensis</name>
    <dbReference type="NCBI Taxonomy" id="1835606"/>
    <lineage>
        <taxon>Bacteria</taxon>
        <taxon>Bacillati</taxon>
        <taxon>Actinomycetota</taxon>
        <taxon>Actinomycetes</taxon>
        <taxon>Propionibacteriales</taxon>
        <taxon>Nocardioidaceae</taxon>
        <taxon>Nocardioides</taxon>
    </lineage>
</organism>
<gene>
    <name evidence="2" type="ORF">ACFPGP_21045</name>
</gene>
<sequence length="91" mass="10632">MNEASERVLSNFMSADGRLHTIPTKHAKLLVVLDRLSQEFEPGRTYAEAEVNETLLRFHPDYAALRRYLVENQFLTREEGRYWRSGGTFEV</sequence>
<feature type="domain" description="DUF2087" evidence="1">
    <location>
        <begin position="18"/>
        <end position="84"/>
    </location>
</feature>
<accession>A0ABW0BQN0</accession>
<dbReference type="RefSeq" id="WP_378593104.1">
    <property type="nucleotide sequence ID" value="NZ_JBHSKD010000027.1"/>
</dbReference>
<reference evidence="3" key="1">
    <citation type="journal article" date="2019" name="Int. J. Syst. Evol. Microbiol.">
        <title>The Global Catalogue of Microorganisms (GCM) 10K type strain sequencing project: providing services to taxonomists for standard genome sequencing and annotation.</title>
        <authorList>
            <consortium name="The Broad Institute Genomics Platform"/>
            <consortium name="The Broad Institute Genome Sequencing Center for Infectious Disease"/>
            <person name="Wu L."/>
            <person name="Ma J."/>
        </authorList>
    </citation>
    <scope>NUCLEOTIDE SEQUENCE [LARGE SCALE GENOMIC DNA]</scope>
    <source>
        <strain evidence="3">DFY41</strain>
    </source>
</reference>
<evidence type="ECO:0000313" key="2">
    <source>
        <dbReference type="EMBL" id="MFC5179182.1"/>
    </source>
</evidence>
<name>A0ABW0BQN0_9ACTN</name>
<proteinExistence type="predicted"/>
<evidence type="ECO:0000313" key="3">
    <source>
        <dbReference type="Proteomes" id="UP001596087"/>
    </source>
</evidence>
<keyword evidence="3" id="KW-1185">Reference proteome</keyword>
<dbReference type="EMBL" id="JBHSKD010000027">
    <property type="protein sequence ID" value="MFC5179182.1"/>
    <property type="molecule type" value="Genomic_DNA"/>
</dbReference>
<evidence type="ECO:0000259" key="1">
    <source>
        <dbReference type="Pfam" id="PF09860"/>
    </source>
</evidence>
<dbReference type="InterPro" id="IPR018656">
    <property type="entry name" value="DUF2087"/>
</dbReference>
<protein>
    <submittedName>
        <fullName evidence="2">DUF2087 domain-containing protein</fullName>
    </submittedName>
</protein>
<dbReference type="Pfam" id="PF09860">
    <property type="entry name" value="DUF2087"/>
    <property type="match status" value="1"/>
</dbReference>
<dbReference type="Proteomes" id="UP001596087">
    <property type="component" value="Unassembled WGS sequence"/>
</dbReference>